<keyword evidence="1" id="KW-1133">Transmembrane helix</keyword>
<proteinExistence type="predicted"/>
<evidence type="ECO:0000256" key="1">
    <source>
        <dbReference type="SAM" id="Phobius"/>
    </source>
</evidence>
<accession>A0A1G7ME81</accession>
<evidence type="ECO:0000313" key="3">
    <source>
        <dbReference type="Proteomes" id="UP000198748"/>
    </source>
</evidence>
<feature type="transmembrane region" description="Helical" evidence="1">
    <location>
        <begin position="29"/>
        <end position="47"/>
    </location>
</feature>
<name>A0A1G7ME81_9BACT</name>
<dbReference type="EMBL" id="FNAN01000011">
    <property type="protein sequence ID" value="SDF59976.1"/>
    <property type="molecule type" value="Genomic_DNA"/>
</dbReference>
<keyword evidence="1" id="KW-0812">Transmembrane</keyword>
<dbReference type="AlphaFoldDB" id="A0A1G7ME81"/>
<sequence>MMDIFHFPFRTYMASWIARMSLLWQGSSVISYLVTGYILLLLTMKLLKYTNPH</sequence>
<keyword evidence="3" id="KW-1185">Reference proteome</keyword>
<evidence type="ECO:0000313" key="2">
    <source>
        <dbReference type="EMBL" id="SDF59976.1"/>
    </source>
</evidence>
<dbReference type="STRING" id="659014.SAMN04487996_111236"/>
<keyword evidence="1" id="KW-0472">Membrane</keyword>
<protein>
    <submittedName>
        <fullName evidence="2">Uncharacterized protein</fullName>
    </submittedName>
</protein>
<reference evidence="3" key="1">
    <citation type="submission" date="2016-10" db="EMBL/GenBank/DDBJ databases">
        <authorList>
            <person name="Varghese N."/>
            <person name="Submissions S."/>
        </authorList>
    </citation>
    <scope>NUCLEOTIDE SEQUENCE [LARGE SCALE GENOMIC DNA]</scope>
    <source>
        <strain evidence="3">DSM 25329</strain>
    </source>
</reference>
<gene>
    <name evidence="2" type="ORF">SAMN04487996_111236</name>
</gene>
<dbReference type="Proteomes" id="UP000198748">
    <property type="component" value="Unassembled WGS sequence"/>
</dbReference>
<organism evidence="2 3">
    <name type="scientific">Dyadobacter soli</name>
    <dbReference type="NCBI Taxonomy" id="659014"/>
    <lineage>
        <taxon>Bacteria</taxon>
        <taxon>Pseudomonadati</taxon>
        <taxon>Bacteroidota</taxon>
        <taxon>Cytophagia</taxon>
        <taxon>Cytophagales</taxon>
        <taxon>Spirosomataceae</taxon>
        <taxon>Dyadobacter</taxon>
    </lineage>
</organism>